<gene>
    <name evidence="1" type="ORF">V6N11_065346</name>
</gene>
<protein>
    <recommendedName>
        <fullName evidence="3">Reverse transcriptase domain-containing protein</fullName>
    </recommendedName>
</protein>
<sequence>MMLEKATRLGIFTGFKVGHPGMEIDISHLQFADDLLVFCGGEERQVRNVKRCLARLDEILWGVGGFICIASGPADVSPSLEWNEVIFEGIGVDWLQIEFLVKFRLAMWLKAKFPRACVSVEQLLTDFSLVSNLITSDKASTSNLQGRLSPRGFLKLNIDGAVNRWNLKSGIGGLIRDDLGTILSSQKIRQVALLP</sequence>
<keyword evidence="2" id="KW-1185">Reference proteome</keyword>
<accession>A0ABR2QGR5</accession>
<evidence type="ECO:0000313" key="2">
    <source>
        <dbReference type="Proteomes" id="UP001396334"/>
    </source>
</evidence>
<evidence type="ECO:0000313" key="1">
    <source>
        <dbReference type="EMBL" id="KAK8999854.1"/>
    </source>
</evidence>
<comment type="caution">
    <text evidence="1">The sequence shown here is derived from an EMBL/GenBank/DDBJ whole genome shotgun (WGS) entry which is preliminary data.</text>
</comment>
<name>A0ABR2QGR5_9ROSI</name>
<proteinExistence type="predicted"/>
<reference evidence="1 2" key="1">
    <citation type="journal article" date="2024" name="G3 (Bethesda)">
        <title>Genome assembly of Hibiscus sabdariffa L. provides insights into metabolisms of medicinal natural products.</title>
        <authorList>
            <person name="Kim T."/>
        </authorList>
    </citation>
    <scope>NUCLEOTIDE SEQUENCE [LARGE SCALE GENOMIC DNA]</scope>
    <source>
        <strain evidence="1">TK-2024</strain>
        <tissue evidence="1">Old leaves</tissue>
    </source>
</reference>
<dbReference type="EMBL" id="JBBPBN010000039">
    <property type="protein sequence ID" value="KAK8999854.1"/>
    <property type="molecule type" value="Genomic_DNA"/>
</dbReference>
<dbReference type="Proteomes" id="UP001396334">
    <property type="component" value="Unassembled WGS sequence"/>
</dbReference>
<organism evidence="1 2">
    <name type="scientific">Hibiscus sabdariffa</name>
    <name type="common">roselle</name>
    <dbReference type="NCBI Taxonomy" id="183260"/>
    <lineage>
        <taxon>Eukaryota</taxon>
        <taxon>Viridiplantae</taxon>
        <taxon>Streptophyta</taxon>
        <taxon>Embryophyta</taxon>
        <taxon>Tracheophyta</taxon>
        <taxon>Spermatophyta</taxon>
        <taxon>Magnoliopsida</taxon>
        <taxon>eudicotyledons</taxon>
        <taxon>Gunneridae</taxon>
        <taxon>Pentapetalae</taxon>
        <taxon>rosids</taxon>
        <taxon>malvids</taxon>
        <taxon>Malvales</taxon>
        <taxon>Malvaceae</taxon>
        <taxon>Malvoideae</taxon>
        <taxon>Hibiscus</taxon>
    </lineage>
</organism>
<evidence type="ECO:0008006" key="3">
    <source>
        <dbReference type="Google" id="ProtNLM"/>
    </source>
</evidence>